<evidence type="ECO:0000313" key="1">
    <source>
        <dbReference type="EMBL" id="ADY56653.1"/>
    </source>
</evidence>
<reference evidence="1 2" key="1">
    <citation type="journal article" date="2011" name="Stand. Genomic Sci.">
        <title>Complete genome sequence of Syntrophobotulus glycolicus type strain (FlGlyR).</title>
        <authorList>
            <person name="Han C."/>
            <person name="Mwirichia R."/>
            <person name="Chertkov O."/>
            <person name="Held B."/>
            <person name="Lapidus A."/>
            <person name="Nolan M."/>
            <person name="Lucas S."/>
            <person name="Hammon N."/>
            <person name="Deshpande S."/>
            <person name="Cheng J.F."/>
            <person name="Tapia R."/>
            <person name="Goodwin L."/>
            <person name="Pitluck S."/>
            <person name="Huntemann M."/>
            <person name="Liolios K."/>
            <person name="Ivanova N."/>
            <person name="Pagani I."/>
            <person name="Mavromatis K."/>
            <person name="Ovchinikova G."/>
            <person name="Pati A."/>
            <person name="Chen A."/>
            <person name="Palaniappan K."/>
            <person name="Land M."/>
            <person name="Hauser L."/>
            <person name="Brambilla E.M."/>
            <person name="Rohde M."/>
            <person name="Spring S."/>
            <person name="Sikorski J."/>
            <person name="Goker M."/>
            <person name="Woyke T."/>
            <person name="Bristow J."/>
            <person name="Eisen J.A."/>
            <person name="Markowitz V."/>
            <person name="Hugenholtz P."/>
            <person name="Kyrpides N.C."/>
            <person name="Klenk H.P."/>
            <person name="Detter J.C."/>
        </authorList>
    </citation>
    <scope>NUCLEOTIDE SEQUENCE [LARGE SCALE GENOMIC DNA]</scope>
    <source>
        <strain evidence="2">DSM 8271 / FlGlyR</strain>
    </source>
</reference>
<dbReference type="Proteomes" id="UP000007488">
    <property type="component" value="Chromosome"/>
</dbReference>
<proteinExistence type="predicted"/>
<accession>F0SUT7</accession>
<gene>
    <name evidence="1" type="ordered locus">Sgly_2366</name>
</gene>
<dbReference type="KEGG" id="sgy:Sgly_2366"/>
<dbReference type="EMBL" id="CP002547">
    <property type="protein sequence ID" value="ADY56653.1"/>
    <property type="molecule type" value="Genomic_DNA"/>
</dbReference>
<dbReference type="RefSeq" id="WP_013625518.1">
    <property type="nucleotide sequence ID" value="NC_015172.1"/>
</dbReference>
<name>F0SUT7_SYNGF</name>
<reference evidence="2" key="2">
    <citation type="submission" date="2011-02" db="EMBL/GenBank/DDBJ databases">
        <title>The complete genome of Syntrophobotulus glycolicus DSM 8271.</title>
        <authorList>
            <person name="Lucas S."/>
            <person name="Copeland A."/>
            <person name="Lapidus A."/>
            <person name="Bruce D."/>
            <person name="Goodwin L."/>
            <person name="Pitluck S."/>
            <person name="Kyrpides N."/>
            <person name="Mavromatis K."/>
            <person name="Pagani I."/>
            <person name="Ivanova N."/>
            <person name="Mikhailova N."/>
            <person name="Chertkov O."/>
            <person name="Held B."/>
            <person name="Detter J.C."/>
            <person name="Tapia R."/>
            <person name="Han C."/>
            <person name="Land M."/>
            <person name="Hauser L."/>
            <person name="Markowitz V."/>
            <person name="Cheng J.-F."/>
            <person name="Hugenholtz P."/>
            <person name="Woyke T."/>
            <person name="Wu D."/>
            <person name="Spring S."/>
            <person name="Schroeder M."/>
            <person name="Brambilla E."/>
            <person name="Klenk H.-P."/>
            <person name="Eisen J.A."/>
        </authorList>
    </citation>
    <scope>NUCLEOTIDE SEQUENCE [LARGE SCALE GENOMIC DNA]</scope>
    <source>
        <strain evidence="2">DSM 8271 / FlGlyR</strain>
    </source>
</reference>
<organism evidence="1 2">
    <name type="scientific">Syntrophobotulus glycolicus (strain DSM 8271 / FlGlyR)</name>
    <dbReference type="NCBI Taxonomy" id="645991"/>
    <lineage>
        <taxon>Bacteria</taxon>
        <taxon>Bacillati</taxon>
        <taxon>Bacillota</taxon>
        <taxon>Clostridia</taxon>
        <taxon>Eubacteriales</taxon>
        <taxon>Desulfitobacteriaceae</taxon>
        <taxon>Syntrophobotulus</taxon>
    </lineage>
</organism>
<keyword evidence="2" id="KW-1185">Reference proteome</keyword>
<dbReference type="STRING" id="645991.Sgly_2366"/>
<protein>
    <submittedName>
        <fullName evidence="1">Uncharacterized protein</fullName>
    </submittedName>
</protein>
<sequence length="163" mass="18942">MTDNHSEMQELQPFIEQLYPNLNEIPVNAIASSISGSGEDLSVNFLITADDKLLQPFLAESSETVKFKTVTSIEKGRGKADYDLYIEFTFMFHKAKMVFQIKFGADDLEIQKRYFEALKIVDGFKFFVMNKDKKIQKAFEMEWYFYKNKKVLTKLGKVNFGDQ</sequence>
<evidence type="ECO:0000313" key="2">
    <source>
        <dbReference type="Proteomes" id="UP000007488"/>
    </source>
</evidence>
<dbReference type="AlphaFoldDB" id="F0SUT7"/>
<dbReference type="HOGENOM" id="CLU_1626239_0_0_9"/>